<organism evidence="1 2">
    <name type="scientific">Sphagnum jensenii</name>
    <dbReference type="NCBI Taxonomy" id="128206"/>
    <lineage>
        <taxon>Eukaryota</taxon>
        <taxon>Viridiplantae</taxon>
        <taxon>Streptophyta</taxon>
        <taxon>Embryophyta</taxon>
        <taxon>Bryophyta</taxon>
        <taxon>Sphagnophytina</taxon>
        <taxon>Sphagnopsida</taxon>
        <taxon>Sphagnales</taxon>
        <taxon>Sphagnaceae</taxon>
        <taxon>Sphagnum</taxon>
    </lineage>
</organism>
<protein>
    <submittedName>
        <fullName evidence="1">Uncharacterized protein</fullName>
    </submittedName>
</protein>
<evidence type="ECO:0000313" key="2">
    <source>
        <dbReference type="Proteomes" id="UP001497444"/>
    </source>
</evidence>
<gene>
    <name evidence="1" type="ORF">CSSPJE1EN1_LOCUS2493</name>
</gene>
<evidence type="ECO:0000313" key="1">
    <source>
        <dbReference type="EMBL" id="CAK9257015.1"/>
    </source>
</evidence>
<name>A0ABP0VRB5_9BRYO</name>
<dbReference type="Proteomes" id="UP001497444">
    <property type="component" value="Chromosome 10"/>
</dbReference>
<accession>A0ABP0VRB5</accession>
<dbReference type="EMBL" id="OZ020105">
    <property type="protein sequence ID" value="CAK9257015.1"/>
    <property type="molecule type" value="Genomic_DNA"/>
</dbReference>
<sequence>MYLCSEELSMRVELLCAILDPGVHRVCIEYEGRVASQAACSTHYVQSWRSVTRISACLALLFADFLYFLDLSRATQDHSSSCNSKNRYILQNDVLLFSDSRFCMRRVM</sequence>
<reference evidence="1" key="1">
    <citation type="submission" date="2024-02" db="EMBL/GenBank/DDBJ databases">
        <authorList>
            <consortium name="ELIXIR-Norway"/>
            <consortium name="Elixir Norway"/>
        </authorList>
    </citation>
    <scope>NUCLEOTIDE SEQUENCE</scope>
</reference>
<proteinExistence type="predicted"/>
<keyword evidence="2" id="KW-1185">Reference proteome</keyword>